<feature type="compositionally biased region" description="Low complexity" evidence="1">
    <location>
        <begin position="119"/>
        <end position="137"/>
    </location>
</feature>
<gene>
    <name evidence="2" type="ORF">SAMN05444370_106232</name>
</gene>
<feature type="region of interest" description="Disordered" evidence="1">
    <location>
        <begin position="117"/>
        <end position="212"/>
    </location>
</feature>
<proteinExistence type="predicted"/>
<protein>
    <submittedName>
        <fullName evidence="2">Uncharacterized protein</fullName>
    </submittedName>
</protein>
<name>A0A1H4C6K8_9RHOB</name>
<sequence length="212" mass="21670">MDMIADALLIAGAAGAAMYCRVLANRLNALKNLDTGLGAAIAALSRQVDEMRISLETAKSASGDQTRALTQLTARGEMAAGRLELLLAALHENGRRKPISVSEPSVGRRVASVSKGWAEEPFATPPASEAAEPGEGEVPPKPVSEGAAGAEAADVLPMEEVETPGDAGAKPSAQVLTLSKAVEAAAPAADASPESPDAELDRTLVLRWSAAP</sequence>
<evidence type="ECO:0000313" key="3">
    <source>
        <dbReference type="Proteomes" id="UP000198703"/>
    </source>
</evidence>
<dbReference type="EMBL" id="FNQM01000006">
    <property type="protein sequence ID" value="SEA56008.1"/>
    <property type="molecule type" value="Genomic_DNA"/>
</dbReference>
<organism evidence="2 3">
    <name type="scientific">Rubrimonas cliftonensis</name>
    <dbReference type="NCBI Taxonomy" id="89524"/>
    <lineage>
        <taxon>Bacteria</taxon>
        <taxon>Pseudomonadati</taxon>
        <taxon>Pseudomonadota</taxon>
        <taxon>Alphaproteobacteria</taxon>
        <taxon>Rhodobacterales</taxon>
        <taxon>Paracoccaceae</taxon>
        <taxon>Rubrimonas</taxon>
    </lineage>
</organism>
<dbReference type="Proteomes" id="UP000198703">
    <property type="component" value="Unassembled WGS sequence"/>
</dbReference>
<dbReference type="STRING" id="89524.SAMN05444370_106232"/>
<feature type="compositionally biased region" description="Low complexity" evidence="1">
    <location>
        <begin position="183"/>
        <end position="195"/>
    </location>
</feature>
<keyword evidence="3" id="KW-1185">Reference proteome</keyword>
<reference evidence="2 3" key="1">
    <citation type="submission" date="2016-10" db="EMBL/GenBank/DDBJ databases">
        <authorList>
            <person name="de Groot N.N."/>
        </authorList>
    </citation>
    <scope>NUCLEOTIDE SEQUENCE [LARGE SCALE GENOMIC DNA]</scope>
    <source>
        <strain evidence="2 3">DSM 15345</strain>
    </source>
</reference>
<dbReference type="AlphaFoldDB" id="A0A1H4C6K8"/>
<evidence type="ECO:0000313" key="2">
    <source>
        <dbReference type="EMBL" id="SEA56008.1"/>
    </source>
</evidence>
<evidence type="ECO:0000256" key="1">
    <source>
        <dbReference type="SAM" id="MobiDB-lite"/>
    </source>
</evidence>
<accession>A0A1H4C6K8</accession>